<comment type="caution">
    <text evidence="2">The sequence shown here is derived from an EMBL/GenBank/DDBJ whole genome shotgun (WGS) entry which is preliminary data.</text>
</comment>
<gene>
    <name evidence="2" type="ORF">V3C41_01860</name>
</gene>
<evidence type="ECO:0000256" key="1">
    <source>
        <dbReference type="SAM" id="MobiDB-lite"/>
    </source>
</evidence>
<keyword evidence="3" id="KW-1185">Reference proteome</keyword>
<dbReference type="CDD" id="cd00085">
    <property type="entry name" value="HNHc"/>
    <property type="match status" value="1"/>
</dbReference>
<accession>A0ABV0GMP9</accession>
<name>A0ABV0GMP9_PAENI</name>
<dbReference type="InterPro" id="IPR003615">
    <property type="entry name" value="HNH_nuc"/>
</dbReference>
<evidence type="ECO:0000313" key="3">
    <source>
        <dbReference type="Proteomes" id="UP001448614"/>
    </source>
</evidence>
<evidence type="ECO:0000313" key="2">
    <source>
        <dbReference type="EMBL" id="MEO3939812.1"/>
    </source>
</evidence>
<dbReference type="EMBL" id="JBBMFV010000004">
    <property type="protein sequence ID" value="MEO3939812.1"/>
    <property type="molecule type" value="Genomic_DNA"/>
</dbReference>
<proteinExistence type="predicted"/>
<dbReference type="GO" id="GO:0004519">
    <property type="term" value="F:endonuclease activity"/>
    <property type="evidence" value="ECO:0007669"/>
    <property type="project" value="UniProtKB-KW"/>
</dbReference>
<sequence length="270" mass="30261">MSKTIVTPAIPDWRDESLGTRIRVALWLSTEVGEGQTFKKQQLRDAMPGVEQIDRRMRDLRPAGWQILTYRDLGALGPDELLLEKIGAPVWEPMHRGAGLRAINAKVRQEVFKRDLNRCVRCGTFAGEPYPDDPTTTARLTLGHVNPHKHGSTASAADLVTECARCNESVKHFTASRLTVEQVWDRVTELGKRDKERVLGWLEAGRREASPAERVLAQVLQLPGVHRQDIAERLKGYFTKTDFVYPLDSSSEDSSGSQDAHAQPNEEQQG</sequence>
<dbReference type="RefSeq" id="WP_347781690.1">
    <property type="nucleotide sequence ID" value="NZ_JBBMFV010000004.1"/>
</dbReference>
<dbReference type="Proteomes" id="UP001448614">
    <property type="component" value="Unassembled WGS sequence"/>
</dbReference>
<organism evidence="2 3">
    <name type="scientific">Paenarthrobacter nicotinovorans</name>
    <name type="common">Arthrobacter nicotinovorans</name>
    <dbReference type="NCBI Taxonomy" id="29320"/>
    <lineage>
        <taxon>Bacteria</taxon>
        <taxon>Bacillati</taxon>
        <taxon>Actinomycetota</taxon>
        <taxon>Actinomycetes</taxon>
        <taxon>Micrococcales</taxon>
        <taxon>Micrococcaceae</taxon>
        <taxon>Paenarthrobacter</taxon>
    </lineage>
</organism>
<feature type="compositionally biased region" description="Low complexity" evidence="1">
    <location>
        <begin position="248"/>
        <end position="259"/>
    </location>
</feature>
<reference evidence="2 3" key="1">
    <citation type="journal article" date="2024" name="Appl. Microbiol. Biotechnol.">
        <title>Biosynthetic gene clusters with biotechnological applications in novel Antarctic isolates from Actinomycetota.</title>
        <authorList>
            <person name="Bruna P."/>
            <person name="Nunez-Montero K."/>
            <person name="Contreras M.J."/>
            <person name="Leal K."/>
            <person name="Garcia M."/>
            <person name="Abanto M."/>
            <person name="Barrientos L."/>
        </authorList>
    </citation>
    <scope>NUCLEOTIDE SEQUENCE [LARGE SCALE GENOMIC DNA]</scope>
    <source>
        <strain evidence="2 3">Se16.17</strain>
    </source>
</reference>
<protein>
    <submittedName>
        <fullName evidence="2">HNH endonuclease</fullName>
    </submittedName>
</protein>
<keyword evidence="2" id="KW-0540">Nuclease</keyword>
<feature type="region of interest" description="Disordered" evidence="1">
    <location>
        <begin position="248"/>
        <end position="270"/>
    </location>
</feature>
<keyword evidence="2" id="KW-0378">Hydrolase</keyword>
<keyword evidence="2" id="KW-0255">Endonuclease</keyword>
<dbReference type="Gene3D" id="1.10.30.50">
    <property type="match status" value="1"/>
</dbReference>